<keyword evidence="2" id="KW-1185">Reference proteome</keyword>
<dbReference type="Gene3D" id="1.25.40.20">
    <property type="entry name" value="Ankyrin repeat-containing domain"/>
    <property type="match status" value="1"/>
</dbReference>
<evidence type="ECO:0000313" key="1">
    <source>
        <dbReference type="EMBL" id="PNH05614.1"/>
    </source>
</evidence>
<dbReference type="AlphaFoldDB" id="A0A2J7ZZA9"/>
<dbReference type="PANTHER" id="PTHR12393">
    <property type="entry name" value="SPHINGOMYELIN PHOSPHODIESTERASE RELATED"/>
    <property type="match status" value="1"/>
</dbReference>
<sequence length="560" mass="58589">METSSAMEMSTIWSRLPRDMVLEVLARLPGGEVACTARLVDKAAALAFRGQRHVRLSEPSPPHAFARWFAGSKWSLTLQQRHKLLALTSCSGNVENLSLLFTGVGCSLPPQVLAAAAAAGQLEICQWLLQRDCAGQQEALEAAACAGHRLLVEWLLSNGGCHLTTAAVCAAARGGQVALMDRLNLQLQLQPLAADDGVGAAGRKNAQDSLGNLLEAAASGCDLATLQRLHAAHPPGDGCCATLAADDARQQQQQPALPLREAHRRRIVTAAAASPTADWQAKVEWLPGRGYPLRTADCSALAALPDAAARCAWLRARGVPLRAGLATEAARAGNVEALSWLLAEGVGVEDGEAVLAAASAGQLGALQALHAHGCAFPPDSVCAAARSGSLPTVAWLVEVLASQQAGQAGQQHLTPLVFSYAVMSGCMELLAWLRQRRCPWDAAAVVLAAQAGSEEMLEWLAAQGSPMPAHNYMPYVVAGQNGDLATMACLKRLGCYWSRAAFEAAVWHGCEPPVLRWLLDAGCPADLGRAAAVAAKVRAGSSAAAWIESEQQRSAGVAAA</sequence>
<dbReference type="SUPFAM" id="SSF48403">
    <property type="entry name" value="Ankyrin repeat"/>
    <property type="match status" value="2"/>
</dbReference>
<dbReference type="GO" id="GO:0071944">
    <property type="term" value="C:cell periphery"/>
    <property type="evidence" value="ECO:0007669"/>
    <property type="project" value="TreeGrafter"/>
</dbReference>
<name>A0A2J7ZZA9_9CHLO</name>
<proteinExistence type="predicted"/>
<accession>A0A2J7ZZA9</accession>
<dbReference type="GO" id="GO:0004620">
    <property type="term" value="F:phospholipase activity"/>
    <property type="evidence" value="ECO:0007669"/>
    <property type="project" value="TreeGrafter"/>
</dbReference>
<dbReference type="GO" id="GO:0016020">
    <property type="term" value="C:membrane"/>
    <property type="evidence" value="ECO:0007669"/>
    <property type="project" value="TreeGrafter"/>
</dbReference>
<organism evidence="1 2">
    <name type="scientific">Tetrabaena socialis</name>
    <dbReference type="NCBI Taxonomy" id="47790"/>
    <lineage>
        <taxon>Eukaryota</taxon>
        <taxon>Viridiplantae</taxon>
        <taxon>Chlorophyta</taxon>
        <taxon>core chlorophytes</taxon>
        <taxon>Chlorophyceae</taxon>
        <taxon>CS clade</taxon>
        <taxon>Chlamydomonadales</taxon>
        <taxon>Tetrabaenaceae</taxon>
        <taxon>Tetrabaena</taxon>
    </lineage>
</organism>
<evidence type="ECO:0000313" key="2">
    <source>
        <dbReference type="Proteomes" id="UP000236333"/>
    </source>
</evidence>
<dbReference type="GO" id="GO:0046513">
    <property type="term" value="P:ceramide biosynthetic process"/>
    <property type="evidence" value="ECO:0007669"/>
    <property type="project" value="TreeGrafter"/>
</dbReference>
<gene>
    <name evidence="1" type="ORF">TSOC_008091</name>
</gene>
<dbReference type="Proteomes" id="UP000236333">
    <property type="component" value="Unassembled WGS sequence"/>
</dbReference>
<protein>
    <recommendedName>
        <fullName evidence="3">Ankyrin repeat domain-containing protein</fullName>
    </recommendedName>
</protein>
<evidence type="ECO:0008006" key="3">
    <source>
        <dbReference type="Google" id="ProtNLM"/>
    </source>
</evidence>
<reference evidence="1 2" key="1">
    <citation type="journal article" date="2017" name="Mol. Biol. Evol.">
        <title>The 4-celled Tetrabaena socialis nuclear genome reveals the essential components for genetic control of cell number at the origin of multicellularity in the volvocine lineage.</title>
        <authorList>
            <person name="Featherston J."/>
            <person name="Arakaki Y."/>
            <person name="Hanschen E.R."/>
            <person name="Ferris P.J."/>
            <person name="Michod R.E."/>
            <person name="Olson B.J.S.C."/>
            <person name="Nozaki H."/>
            <person name="Durand P.M."/>
        </authorList>
    </citation>
    <scope>NUCLEOTIDE SEQUENCE [LARGE SCALE GENOMIC DNA]</scope>
    <source>
        <strain evidence="1 2">NIES-571</strain>
    </source>
</reference>
<dbReference type="GO" id="GO:0030149">
    <property type="term" value="P:sphingolipid catabolic process"/>
    <property type="evidence" value="ECO:0007669"/>
    <property type="project" value="TreeGrafter"/>
</dbReference>
<dbReference type="PANTHER" id="PTHR12393:SF6">
    <property type="entry name" value="SPHINGOMYELIN PHOSPHODIESTERASE 2"/>
    <property type="match status" value="1"/>
</dbReference>
<dbReference type="InterPro" id="IPR036770">
    <property type="entry name" value="Ankyrin_rpt-contain_sf"/>
</dbReference>
<comment type="caution">
    <text evidence="1">The sequence shown here is derived from an EMBL/GenBank/DDBJ whole genome shotgun (WGS) entry which is preliminary data.</text>
</comment>
<dbReference type="GO" id="GO:0005783">
    <property type="term" value="C:endoplasmic reticulum"/>
    <property type="evidence" value="ECO:0007669"/>
    <property type="project" value="TreeGrafter"/>
</dbReference>
<dbReference type="EMBL" id="PGGS01000292">
    <property type="protein sequence ID" value="PNH05614.1"/>
    <property type="molecule type" value="Genomic_DNA"/>
</dbReference>